<proteinExistence type="predicted"/>
<dbReference type="Proteomes" id="UP001516464">
    <property type="component" value="Unassembled WGS sequence"/>
</dbReference>
<protein>
    <recommendedName>
        <fullName evidence="4">t-SNARE coiled-coil homology domain-containing protein</fullName>
    </recommendedName>
</protein>
<keyword evidence="1" id="KW-0472">Membrane</keyword>
<reference evidence="2 3" key="1">
    <citation type="submission" date="2019-01" db="EMBL/GenBank/DDBJ databases">
        <title>Genomes sequencing and comparative genomics of infectious freshwater microsporidia, Cucumispora dikerogammari and Thelohania contejeani.</title>
        <authorList>
            <person name="Cormier A."/>
            <person name="Giraud I."/>
            <person name="Wattier R."/>
            <person name="Teixeira M."/>
            <person name="Grandjean F."/>
            <person name="Rigaud T."/>
            <person name="Cordaux R."/>
        </authorList>
    </citation>
    <scope>NUCLEOTIDE SEQUENCE [LARGE SCALE GENOMIC DNA]</scope>
    <source>
        <strain evidence="2">T1</strain>
        <tissue evidence="2">Spores</tissue>
    </source>
</reference>
<evidence type="ECO:0008006" key="4">
    <source>
        <dbReference type="Google" id="ProtNLM"/>
    </source>
</evidence>
<evidence type="ECO:0000313" key="2">
    <source>
        <dbReference type="EMBL" id="KAF7680957.1"/>
    </source>
</evidence>
<accession>A0ABQ7HW25</accession>
<dbReference type="EMBL" id="SBIQ01000302">
    <property type="protein sequence ID" value="KAF7680957.1"/>
    <property type="molecule type" value="Genomic_DNA"/>
</dbReference>
<name>A0ABQ7HW25_9MICR</name>
<gene>
    <name evidence="2" type="ORF">TCON_2423</name>
</gene>
<keyword evidence="1" id="KW-1133">Transmembrane helix</keyword>
<sequence>MFDSEYFQELLSETSNLIKNSTIDSLEELNETNIRIESNITTLRILAQDIDDIDTRNTIIERINKIYETKEFEFDFKLKNRNKGIETAETDEIKKRLERDLLNYTKILRERVEKFNEKIEEDSKIVDKVENVFTSNVEGVEYNLSNLKKEIQEMSPFRLLMLAFMIFIFMYLIIRFL</sequence>
<keyword evidence="3" id="KW-1185">Reference proteome</keyword>
<keyword evidence="1" id="KW-0812">Transmembrane</keyword>
<evidence type="ECO:0000313" key="3">
    <source>
        <dbReference type="Proteomes" id="UP001516464"/>
    </source>
</evidence>
<feature type="transmembrane region" description="Helical" evidence="1">
    <location>
        <begin position="157"/>
        <end position="174"/>
    </location>
</feature>
<organism evidence="2 3">
    <name type="scientific">Astathelohania contejeani</name>
    <dbReference type="NCBI Taxonomy" id="164912"/>
    <lineage>
        <taxon>Eukaryota</taxon>
        <taxon>Fungi</taxon>
        <taxon>Fungi incertae sedis</taxon>
        <taxon>Microsporidia</taxon>
        <taxon>Astathelohaniidae</taxon>
        <taxon>Astathelohania</taxon>
    </lineage>
</organism>
<comment type="caution">
    <text evidence="2">The sequence shown here is derived from an EMBL/GenBank/DDBJ whole genome shotgun (WGS) entry which is preliminary data.</text>
</comment>
<evidence type="ECO:0000256" key="1">
    <source>
        <dbReference type="SAM" id="Phobius"/>
    </source>
</evidence>